<feature type="domain" description="Kazal-like" evidence="2">
    <location>
        <begin position="17"/>
        <end position="70"/>
    </location>
</feature>
<dbReference type="InParanoid" id="A0A7R8UI46"/>
<dbReference type="OrthoDB" id="7898460at2759"/>
<dbReference type="InterPro" id="IPR036058">
    <property type="entry name" value="Kazal_dom_sf"/>
</dbReference>
<dbReference type="SUPFAM" id="SSF100895">
    <property type="entry name" value="Kazal-type serine protease inhibitors"/>
    <property type="match status" value="1"/>
</dbReference>
<name>A0A7R8UI46_HERIL</name>
<evidence type="ECO:0000313" key="3">
    <source>
        <dbReference type="EMBL" id="CAD7081206.1"/>
    </source>
</evidence>
<dbReference type="EMBL" id="LR899010">
    <property type="protein sequence ID" value="CAD7081206.1"/>
    <property type="molecule type" value="Genomic_DNA"/>
</dbReference>
<dbReference type="PROSITE" id="PS51465">
    <property type="entry name" value="KAZAL_2"/>
    <property type="match status" value="1"/>
</dbReference>
<dbReference type="Pfam" id="PF07648">
    <property type="entry name" value="Kazal_2"/>
    <property type="match status" value="1"/>
</dbReference>
<dbReference type="InterPro" id="IPR002350">
    <property type="entry name" value="Kazal_dom"/>
</dbReference>
<feature type="chain" id="PRO_5031034997" description="Kazal-like domain-containing protein" evidence="1">
    <location>
        <begin position="20"/>
        <end position="70"/>
    </location>
</feature>
<keyword evidence="4" id="KW-1185">Reference proteome</keyword>
<protein>
    <recommendedName>
        <fullName evidence="2">Kazal-like domain-containing protein</fullName>
    </recommendedName>
</protein>
<dbReference type="AlphaFoldDB" id="A0A7R8UI46"/>
<sequence>MRFQILLLCFVAIVGYASAQRGCSNICPAVYQPVCARVGRTLRTFSNNCALSAYNCSNRPGAVFVRNGAC</sequence>
<evidence type="ECO:0000259" key="2">
    <source>
        <dbReference type="PROSITE" id="PS51465"/>
    </source>
</evidence>
<evidence type="ECO:0000313" key="4">
    <source>
        <dbReference type="Proteomes" id="UP000594454"/>
    </source>
</evidence>
<keyword evidence="1" id="KW-0732">Signal</keyword>
<dbReference type="Gene3D" id="3.30.60.30">
    <property type="match status" value="1"/>
</dbReference>
<accession>A0A7R8UI46</accession>
<organism evidence="3 4">
    <name type="scientific">Hermetia illucens</name>
    <name type="common">Black soldier fly</name>
    <dbReference type="NCBI Taxonomy" id="343691"/>
    <lineage>
        <taxon>Eukaryota</taxon>
        <taxon>Metazoa</taxon>
        <taxon>Ecdysozoa</taxon>
        <taxon>Arthropoda</taxon>
        <taxon>Hexapoda</taxon>
        <taxon>Insecta</taxon>
        <taxon>Pterygota</taxon>
        <taxon>Neoptera</taxon>
        <taxon>Endopterygota</taxon>
        <taxon>Diptera</taxon>
        <taxon>Brachycera</taxon>
        <taxon>Stratiomyomorpha</taxon>
        <taxon>Stratiomyidae</taxon>
        <taxon>Hermetiinae</taxon>
        <taxon>Hermetia</taxon>
    </lineage>
</organism>
<reference evidence="3 4" key="1">
    <citation type="submission" date="2020-11" db="EMBL/GenBank/DDBJ databases">
        <authorList>
            <person name="Wallbank WR R."/>
            <person name="Pardo Diaz C."/>
            <person name="Kozak K."/>
            <person name="Martin S."/>
            <person name="Jiggins C."/>
            <person name="Moest M."/>
            <person name="Warren A I."/>
            <person name="Generalovic N T."/>
            <person name="Byers J.R.P. K."/>
            <person name="Montejo-Kovacevich G."/>
            <person name="Yen C E."/>
        </authorList>
    </citation>
    <scope>NUCLEOTIDE SEQUENCE [LARGE SCALE GENOMIC DNA]</scope>
</reference>
<dbReference type="Proteomes" id="UP000594454">
    <property type="component" value="Chromosome 2"/>
</dbReference>
<feature type="signal peptide" evidence="1">
    <location>
        <begin position="1"/>
        <end position="19"/>
    </location>
</feature>
<dbReference type="CDD" id="cd00104">
    <property type="entry name" value="KAZAL_FS"/>
    <property type="match status" value="1"/>
</dbReference>
<evidence type="ECO:0000256" key="1">
    <source>
        <dbReference type="SAM" id="SignalP"/>
    </source>
</evidence>
<proteinExistence type="predicted"/>
<gene>
    <name evidence="3" type="ORF">HERILL_LOCUS4326</name>
</gene>
<dbReference type="SMART" id="SM00280">
    <property type="entry name" value="KAZAL"/>
    <property type="match status" value="1"/>
</dbReference>